<protein>
    <submittedName>
        <fullName evidence="2">Uncharacterized iron-regulated membrane protein</fullName>
    </submittedName>
</protein>
<evidence type="ECO:0000256" key="1">
    <source>
        <dbReference type="SAM" id="Phobius"/>
    </source>
</evidence>
<accession>A0A1T4KTY3</accession>
<dbReference type="AlphaFoldDB" id="A0A1T4KTY3"/>
<evidence type="ECO:0000313" key="3">
    <source>
        <dbReference type="Proteomes" id="UP000190888"/>
    </source>
</evidence>
<reference evidence="2 3" key="1">
    <citation type="submission" date="2017-02" db="EMBL/GenBank/DDBJ databases">
        <authorList>
            <person name="Peterson S.W."/>
        </authorList>
    </citation>
    <scope>NUCLEOTIDE SEQUENCE [LARGE SCALE GENOMIC DNA]</scope>
    <source>
        <strain evidence="2 3">DSM 22335</strain>
    </source>
</reference>
<feature type="transmembrane region" description="Helical" evidence="1">
    <location>
        <begin position="336"/>
        <end position="357"/>
    </location>
</feature>
<organism evidence="2 3">
    <name type="scientific">Sediminibacterium ginsengisoli</name>
    <dbReference type="NCBI Taxonomy" id="413434"/>
    <lineage>
        <taxon>Bacteria</taxon>
        <taxon>Pseudomonadati</taxon>
        <taxon>Bacteroidota</taxon>
        <taxon>Chitinophagia</taxon>
        <taxon>Chitinophagales</taxon>
        <taxon>Chitinophagaceae</taxon>
        <taxon>Sediminibacterium</taxon>
    </lineage>
</organism>
<feature type="transmembrane region" description="Helical" evidence="1">
    <location>
        <begin position="187"/>
        <end position="207"/>
    </location>
</feature>
<keyword evidence="1" id="KW-0812">Transmembrane</keyword>
<keyword evidence="1" id="KW-1133">Transmembrane helix</keyword>
<dbReference type="STRING" id="413434.SAMN04488132_102106"/>
<dbReference type="InterPro" id="IPR005625">
    <property type="entry name" value="PepSY-ass_TM"/>
</dbReference>
<dbReference type="PANTHER" id="PTHR34219:SF3">
    <property type="entry name" value="BLL7967 PROTEIN"/>
    <property type="match status" value="1"/>
</dbReference>
<dbReference type="Pfam" id="PF03929">
    <property type="entry name" value="PepSY_TM"/>
    <property type="match status" value="1"/>
</dbReference>
<dbReference type="PANTHER" id="PTHR34219">
    <property type="entry name" value="IRON-REGULATED INNER MEMBRANE PROTEIN-RELATED"/>
    <property type="match status" value="1"/>
</dbReference>
<keyword evidence="3" id="KW-1185">Reference proteome</keyword>
<evidence type="ECO:0000313" key="2">
    <source>
        <dbReference type="EMBL" id="SJZ45798.1"/>
    </source>
</evidence>
<dbReference type="Proteomes" id="UP000190888">
    <property type="component" value="Unassembled WGS sequence"/>
</dbReference>
<feature type="transmembrane region" description="Helical" evidence="1">
    <location>
        <begin position="136"/>
        <end position="157"/>
    </location>
</feature>
<feature type="transmembrane region" description="Helical" evidence="1">
    <location>
        <begin position="7"/>
        <end position="26"/>
    </location>
</feature>
<proteinExistence type="predicted"/>
<dbReference type="EMBL" id="FUWH01000002">
    <property type="protein sequence ID" value="SJZ45798.1"/>
    <property type="molecule type" value="Genomic_DNA"/>
</dbReference>
<dbReference type="RefSeq" id="WP_078830084.1">
    <property type="nucleotide sequence ID" value="NZ_FUWH01000002.1"/>
</dbReference>
<name>A0A1T4KTY3_9BACT</name>
<keyword evidence="1" id="KW-0472">Membrane</keyword>
<gene>
    <name evidence="2" type="ORF">SAMN04488132_102106</name>
</gene>
<sequence>MGFIHRWLGLVSGLVFFTMALTGAIYCFQPELSKLTESYLTVKEQPGPYLPASEIYKIATAQIPDKKPTRIIYKGRSESVVVHFINRSAKQPYYFGVFLNPYTGEVLRVQDMDKEFFIFILQGHMYLWLPQKIGKVVVGICMIIFAGIVLSGIVLWWPRNKGARKGSFRVKLDASPKRLNYDLHSVLGFYASWVLIFIIATGLAWSFESVMNAEYWLFSGGKSRPKPPVFISKKVSISDTIPVIDKIVAAATTAYPDAARYQIRLPQTDSASYQLMMYFDKGKYTRTDNLYFNQYTAERFQPSVWGLYEDANPGEKANRMTYDIHTGGIAGLPGRILVFFTALIAASLPVTGFYIWWGKRKKKRRKKK</sequence>